<sequence>MSAHSTRPTPVATAVGRTGPGTGPTGPAATATATATTHSTALSTAHSAAHSTATTAGPAAYRRLGQVLPALRVRCAPPRSGRGWLAGADLVARPAALRELISHDARQGLARYGQPLRPDVAAGIGLHRFVWPTALLFTLPWFLERRVPLLAPGDIAVRRRTGELTVRPGAFLCLPDDPAAPGPAARPATFPTVLPTAPPPGARTVPDEAALAAGLRSALADFLTPVLDAFRPEVRRGPRTLWAMATDAVVEGLWYAGGLLGEEERARTELAALFAPGASGASGPPDPRAARPAPECAPFTPGAGFTAPASGGTERSDRCRASCCLVYTARAEAMCAGCPRVTRG</sequence>
<name>A0ABZ1U9M2_9ACTN</name>
<evidence type="ECO:0000256" key="1">
    <source>
        <dbReference type="SAM" id="MobiDB-lite"/>
    </source>
</evidence>
<dbReference type="RefSeq" id="WP_328957334.1">
    <property type="nucleotide sequence ID" value="NZ_CP108110.1"/>
</dbReference>
<organism evidence="3 4">
    <name type="scientific">Kitasatospora purpeofusca</name>
    <dbReference type="NCBI Taxonomy" id="67352"/>
    <lineage>
        <taxon>Bacteria</taxon>
        <taxon>Bacillati</taxon>
        <taxon>Actinomycetota</taxon>
        <taxon>Actinomycetes</taxon>
        <taxon>Kitasatosporales</taxon>
        <taxon>Streptomycetaceae</taxon>
        <taxon>Kitasatospora</taxon>
    </lineage>
</organism>
<dbReference type="Proteomes" id="UP001432222">
    <property type="component" value="Chromosome"/>
</dbReference>
<feature type="domain" description="Ferric siderophore reductase C-terminal" evidence="2">
    <location>
        <begin position="320"/>
        <end position="340"/>
    </location>
</feature>
<evidence type="ECO:0000313" key="4">
    <source>
        <dbReference type="Proteomes" id="UP001432222"/>
    </source>
</evidence>
<feature type="region of interest" description="Disordered" evidence="1">
    <location>
        <begin position="1"/>
        <end position="33"/>
    </location>
</feature>
<evidence type="ECO:0000259" key="2">
    <source>
        <dbReference type="Pfam" id="PF11575"/>
    </source>
</evidence>
<reference evidence="3" key="1">
    <citation type="submission" date="2022-10" db="EMBL/GenBank/DDBJ databases">
        <title>The complete genomes of actinobacterial strains from the NBC collection.</title>
        <authorList>
            <person name="Joergensen T.S."/>
            <person name="Alvarez Arevalo M."/>
            <person name="Sterndorff E.B."/>
            <person name="Faurdal D."/>
            <person name="Vuksanovic O."/>
            <person name="Mourched A.-S."/>
            <person name="Charusanti P."/>
            <person name="Shaw S."/>
            <person name="Blin K."/>
            <person name="Weber T."/>
        </authorList>
    </citation>
    <scope>NUCLEOTIDE SEQUENCE</scope>
    <source>
        <strain evidence="3">NBC_00222</strain>
    </source>
</reference>
<accession>A0ABZ1U9M2</accession>
<proteinExistence type="predicted"/>
<dbReference type="Pfam" id="PF11575">
    <property type="entry name" value="FhuF_C"/>
    <property type="match status" value="1"/>
</dbReference>
<protein>
    <submittedName>
        <fullName evidence="3">(2Fe-2S)-binding protein</fullName>
    </submittedName>
</protein>
<dbReference type="InterPro" id="IPR024726">
    <property type="entry name" value="FhuF_C"/>
</dbReference>
<gene>
    <name evidence="3" type="ORF">OHA16_29550</name>
</gene>
<keyword evidence="4" id="KW-1185">Reference proteome</keyword>
<dbReference type="EMBL" id="CP108110">
    <property type="protein sequence ID" value="WUQ86744.1"/>
    <property type="molecule type" value="Genomic_DNA"/>
</dbReference>
<evidence type="ECO:0000313" key="3">
    <source>
        <dbReference type="EMBL" id="WUQ86744.1"/>
    </source>
</evidence>